<dbReference type="Gene3D" id="3.10.110.10">
    <property type="entry name" value="Ubiquitin Conjugating Enzyme"/>
    <property type="match status" value="1"/>
</dbReference>
<dbReference type="SMART" id="SM00212">
    <property type="entry name" value="UBCc"/>
    <property type="match status" value="1"/>
</dbReference>
<keyword evidence="4" id="KW-1185">Reference proteome</keyword>
<dbReference type="SUPFAM" id="SSF54495">
    <property type="entry name" value="UBC-like"/>
    <property type="match status" value="1"/>
</dbReference>
<dbReference type="FunFam" id="3.10.110.10:FF:000086">
    <property type="entry name" value="Ubiquitin-conjugating enzyme E2 J1"/>
    <property type="match status" value="1"/>
</dbReference>
<dbReference type="InterPro" id="IPR050113">
    <property type="entry name" value="Ub_conjugating_enzyme"/>
</dbReference>
<reference evidence="3 4" key="1">
    <citation type="submission" date="2017-12" db="EMBL/GenBank/DDBJ databases">
        <title>Sequencing, de novo assembly and annotation of complete genome of a new Thraustochytrid species, strain FCC1311.</title>
        <authorList>
            <person name="Sedici K."/>
            <person name="Godart F."/>
            <person name="Aiese Cigliano R."/>
            <person name="Sanseverino W."/>
            <person name="Barakat M."/>
            <person name="Ortet P."/>
            <person name="Marechal E."/>
            <person name="Cagnac O."/>
            <person name="Amato A."/>
        </authorList>
    </citation>
    <scope>NUCLEOTIDE SEQUENCE [LARGE SCALE GENOMIC DNA]</scope>
</reference>
<dbReference type="InterPro" id="IPR016135">
    <property type="entry name" value="UBQ-conjugating_enzyme/RWD"/>
</dbReference>
<dbReference type="PROSITE" id="PS50127">
    <property type="entry name" value="UBC_2"/>
    <property type="match status" value="1"/>
</dbReference>
<name>A0A2R5GBB8_9STRA</name>
<feature type="domain" description="UBC core" evidence="2">
    <location>
        <begin position="14"/>
        <end position="170"/>
    </location>
</feature>
<organism evidence="3 4">
    <name type="scientific">Hondaea fermentalgiana</name>
    <dbReference type="NCBI Taxonomy" id="2315210"/>
    <lineage>
        <taxon>Eukaryota</taxon>
        <taxon>Sar</taxon>
        <taxon>Stramenopiles</taxon>
        <taxon>Bigyra</taxon>
        <taxon>Labyrinthulomycetes</taxon>
        <taxon>Thraustochytrida</taxon>
        <taxon>Thraustochytriidae</taxon>
        <taxon>Hondaea</taxon>
    </lineage>
</organism>
<proteinExistence type="predicted"/>
<sequence>MASGEVPTWNRNSPSIRRIMADIRELQRDPSDQYAAKPLEDNMFDWHFVIRGPVGTDFEGGVYHGRIILPNDYPFKPPSIMLLTENGRWEINTKICLSISAYHPEEWQPAWGIRTILEALISFMVTPGEGALGALDYTPQERLDEIEDEPYTDWLLYYAIALALIIFGILYRKALHAFREEF</sequence>
<dbReference type="OrthoDB" id="1158011at2759"/>
<keyword evidence="1" id="KW-0472">Membrane</keyword>
<dbReference type="InParanoid" id="A0A2R5GBB8"/>
<dbReference type="AlphaFoldDB" id="A0A2R5GBB8"/>
<evidence type="ECO:0000256" key="1">
    <source>
        <dbReference type="SAM" id="Phobius"/>
    </source>
</evidence>
<dbReference type="CDD" id="cd23799">
    <property type="entry name" value="UBCc_UBE2J"/>
    <property type="match status" value="1"/>
</dbReference>
<comment type="caution">
    <text evidence="3">The sequence shown here is derived from an EMBL/GenBank/DDBJ whole genome shotgun (WGS) entry which is preliminary data.</text>
</comment>
<dbReference type="Proteomes" id="UP000241890">
    <property type="component" value="Unassembled WGS sequence"/>
</dbReference>
<protein>
    <submittedName>
        <fullName evidence="3">Ubiquitin-conjugating enzyme E2 J1</fullName>
    </submittedName>
</protein>
<keyword evidence="1" id="KW-1133">Transmembrane helix</keyword>
<evidence type="ECO:0000313" key="4">
    <source>
        <dbReference type="Proteomes" id="UP000241890"/>
    </source>
</evidence>
<dbReference type="InterPro" id="IPR000608">
    <property type="entry name" value="UBC"/>
</dbReference>
<accession>A0A2R5GBB8</accession>
<dbReference type="EMBL" id="BEYU01000016">
    <property type="protein sequence ID" value="GBG25853.1"/>
    <property type="molecule type" value="Genomic_DNA"/>
</dbReference>
<keyword evidence="1" id="KW-0812">Transmembrane</keyword>
<dbReference type="PANTHER" id="PTHR24067">
    <property type="entry name" value="UBIQUITIN-CONJUGATING ENZYME E2"/>
    <property type="match status" value="1"/>
</dbReference>
<dbReference type="Pfam" id="PF00179">
    <property type="entry name" value="UQ_con"/>
    <property type="match status" value="1"/>
</dbReference>
<evidence type="ECO:0000259" key="2">
    <source>
        <dbReference type="PROSITE" id="PS50127"/>
    </source>
</evidence>
<feature type="transmembrane region" description="Helical" evidence="1">
    <location>
        <begin position="154"/>
        <end position="171"/>
    </location>
</feature>
<evidence type="ECO:0000313" key="3">
    <source>
        <dbReference type="EMBL" id="GBG25853.1"/>
    </source>
</evidence>
<gene>
    <name evidence="3" type="ORF">FCC1311_020722</name>
</gene>